<evidence type="ECO:0008006" key="9">
    <source>
        <dbReference type="Google" id="ProtNLM"/>
    </source>
</evidence>
<evidence type="ECO:0000256" key="3">
    <source>
        <dbReference type="ARBA" id="ARBA00023015"/>
    </source>
</evidence>
<dbReference type="GO" id="GO:0006357">
    <property type="term" value="P:regulation of transcription by RNA polymerase II"/>
    <property type="evidence" value="ECO:0007669"/>
    <property type="project" value="InterPro"/>
</dbReference>
<dbReference type="Proteomes" id="UP001212997">
    <property type="component" value="Unassembled WGS sequence"/>
</dbReference>
<keyword evidence="8" id="KW-1185">Reference proteome</keyword>
<evidence type="ECO:0000256" key="2">
    <source>
        <dbReference type="ARBA" id="ARBA00005942"/>
    </source>
</evidence>
<name>A0AAD5VFC5_9APHY</name>
<evidence type="ECO:0000256" key="4">
    <source>
        <dbReference type="ARBA" id="ARBA00023163"/>
    </source>
</evidence>
<dbReference type="PANTHER" id="PTHR40630">
    <property type="entry name" value="POSSIBLE DNA-BINDING PROTEIN"/>
    <property type="match status" value="1"/>
</dbReference>
<dbReference type="GO" id="GO:0016592">
    <property type="term" value="C:mediator complex"/>
    <property type="evidence" value="ECO:0007669"/>
    <property type="project" value="InterPro"/>
</dbReference>
<evidence type="ECO:0000256" key="1">
    <source>
        <dbReference type="ARBA" id="ARBA00004123"/>
    </source>
</evidence>
<evidence type="ECO:0000313" key="8">
    <source>
        <dbReference type="Proteomes" id="UP001212997"/>
    </source>
</evidence>
<feature type="region of interest" description="Disordered" evidence="6">
    <location>
        <begin position="1"/>
        <end position="27"/>
    </location>
</feature>
<gene>
    <name evidence="7" type="ORF">NLI96_g1140</name>
</gene>
<comment type="similarity">
    <text evidence="2">Belongs to the Mediator complex subunit 22 family.</text>
</comment>
<keyword evidence="5" id="KW-0539">Nucleus</keyword>
<dbReference type="InterPro" id="IPR021487">
    <property type="entry name" value="DUF3140"/>
</dbReference>
<organism evidence="7 8">
    <name type="scientific">Meripilus lineatus</name>
    <dbReference type="NCBI Taxonomy" id="2056292"/>
    <lineage>
        <taxon>Eukaryota</taxon>
        <taxon>Fungi</taxon>
        <taxon>Dikarya</taxon>
        <taxon>Basidiomycota</taxon>
        <taxon>Agaricomycotina</taxon>
        <taxon>Agaricomycetes</taxon>
        <taxon>Polyporales</taxon>
        <taxon>Meripilaceae</taxon>
        <taxon>Meripilus</taxon>
    </lineage>
</organism>
<dbReference type="Pfam" id="PF06179">
    <property type="entry name" value="Med22"/>
    <property type="match status" value="1"/>
</dbReference>
<evidence type="ECO:0000256" key="6">
    <source>
        <dbReference type="SAM" id="MobiDB-lite"/>
    </source>
</evidence>
<comment type="caution">
    <text evidence="7">The sequence shown here is derived from an EMBL/GenBank/DDBJ whole genome shotgun (WGS) entry which is preliminary data.</text>
</comment>
<protein>
    <recommendedName>
        <fullName evidence="9">Mediator of RNA polymerase II transcription subunit 22</fullName>
    </recommendedName>
</protein>
<dbReference type="AlphaFoldDB" id="A0AAD5VFC5"/>
<evidence type="ECO:0000313" key="7">
    <source>
        <dbReference type="EMBL" id="KAJ3490832.1"/>
    </source>
</evidence>
<dbReference type="EMBL" id="JANAWD010000021">
    <property type="protein sequence ID" value="KAJ3490832.1"/>
    <property type="molecule type" value="Genomic_DNA"/>
</dbReference>
<accession>A0AAD5VFC5</accession>
<comment type="subcellular location">
    <subcellularLocation>
        <location evidence="1">Nucleus</location>
    </subcellularLocation>
</comment>
<reference evidence="7" key="1">
    <citation type="submission" date="2022-07" db="EMBL/GenBank/DDBJ databases">
        <title>Genome Sequence of Physisporinus lineatus.</title>
        <authorList>
            <person name="Buettner E."/>
        </authorList>
    </citation>
    <scope>NUCLEOTIDE SEQUENCE</scope>
    <source>
        <strain evidence="7">VT162</strain>
    </source>
</reference>
<evidence type="ECO:0000256" key="5">
    <source>
        <dbReference type="ARBA" id="ARBA00023242"/>
    </source>
</evidence>
<sequence>MSEAPQTDVSRRAALPTASLLPRSSQPTIDQNSAEYLDAIEEEWNKKVDVEIETLVDGMVDIVSLASIKDKDKFRVAQEAFQARCRAESMIRASNTLLSITHSMKLLLLLSDEAQIANRRDMELKQISHDKEEIKKKVAVLLDELLRPSVEGESSASNTQT</sequence>
<keyword evidence="3" id="KW-0805">Transcription regulation</keyword>
<dbReference type="PANTHER" id="PTHR40630:SF1">
    <property type="entry name" value="DNA-BINDING PROTEIN"/>
    <property type="match status" value="1"/>
</dbReference>
<dbReference type="InterPro" id="IPR009332">
    <property type="entry name" value="Med22"/>
</dbReference>
<dbReference type="GO" id="GO:0003712">
    <property type="term" value="F:transcription coregulator activity"/>
    <property type="evidence" value="ECO:0007669"/>
    <property type="project" value="InterPro"/>
</dbReference>
<keyword evidence="4" id="KW-0804">Transcription</keyword>
<proteinExistence type="inferred from homology"/>